<comment type="caution">
    <text evidence="1">The sequence shown here is derived from an EMBL/GenBank/DDBJ whole genome shotgun (WGS) entry which is preliminary data.</text>
</comment>
<dbReference type="AlphaFoldDB" id="A0A7Z9BR12"/>
<gene>
    <name evidence="1" type="ORF">PL9631_410041</name>
</gene>
<accession>A0A7Z9BR12</accession>
<dbReference type="RefSeq" id="WP_083617923.1">
    <property type="nucleotide sequence ID" value="NZ_LR735002.1"/>
</dbReference>
<keyword evidence="2" id="KW-1185">Reference proteome</keyword>
<evidence type="ECO:0000313" key="1">
    <source>
        <dbReference type="EMBL" id="VXD18765.1"/>
    </source>
</evidence>
<dbReference type="SUPFAM" id="SSF56349">
    <property type="entry name" value="DNA breaking-rejoining enzymes"/>
    <property type="match status" value="1"/>
</dbReference>
<dbReference type="OrthoDB" id="441441at2"/>
<dbReference type="EMBL" id="CZCS02000181">
    <property type="protein sequence ID" value="VXD18765.1"/>
    <property type="molecule type" value="Genomic_DNA"/>
</dbReference>
<dbReference type="GO" id="GO:0003677">
    <property type="term" value="F:DNA binding"/>
    <property type="evidence" value="ECO:0007669"/>
    <property type="project" value="InterPro"/>
</dbReference>
<dbReference type="InterPro" id="IPR011010">
    <property type="entry name" value="DNA_brk_join_enz"/>
</dbReference>
<protein>
    <recommendedName>
        <fullName evidence="3">Tyr recombinase domain-containing protein</fullName>
    </recommendedName>
</protein>
<evidence type="ECO:0000313" key="2">
    <source>
        <dbReference type="Proteomes" id="UP000182190"/>
    </source>
</evidence>
<organism evidence="1 2">
    <name type="scientific">Planktothrix paucivesiculata PCC 9631</name>
    <dbReference type="NCBI Taxonomy" id="671071"/>
    <lineage>
        <taxon>Bacteria</taxon>
        <taxon>Bacillati</taxon>
        <taxon>Cyanobacteriota</taxon>
        <taxon>Cyanophyceae</taxon>
        <taxon>Oscillatoriophycideae</taxon>
        <taxon>Oscillatoriales</taxon>
        <taxon>Microcoleaceae</taxon>
        <taxon>Planktothrix</taxon>
    </lineage>
</organism>
<reference evidence="1" key="1">
    <citation type="submission" date="2019-10" db="EMBL/GenBank/DDBJ databases">
        <authorList>
            <consortium name="Genoscope - CEA"/>
            <person name="William W."/>
        </authorList>
    </citation>
    <scope>NUCLEOTIDE SEQUENCE [LARGE SCALE GENOMIC DNA]</scope>
    <source>
        <strain evidence="1">BBR_PRJEB10994</strain>
    </source>
</reference>
<sequence>MSDNSGGVYDEYSDLLLDLKRTQKQCPKGVRIKLENGKTLSLQFVNPDTGNRTTKGLSLQFTRRGLLDALDKAYKVSEALKRYNTSSDFWAWYDDNIKVKSNTLESDRLTYKQIFEIIKDNYFKGKHRNTGRQRTEDQNTPGGVNDWSSFNRVYGVVFHRFTAWDSYPTWDEIKTVWDSFIVGTKSYKDVKSVMLAIAELTPNNTKLIKQIKNVNSQQTIFNEKQSISLDDFLIWYKEAYKSIELLEREDRILPKRSWLWVSAMCVLYGLRPSEIAASLNLDKSYTKDNVTVHPITDKINNPECTLVIGEFTYFGTSTKTGLRVINPVPLKYLWDDLKIRDPLLPIYNPKKDSKPETITNGFDLNFSKRMNSYNCPITQKYAFRHLYNQLLEMCGINTTIRSRLMGHSETTNTGTYKKRRNLKTELDIINNSTKKQPLDIDTAKQRLIDNNFSLTDIDNILRIIYQNC</sequence>
<proteinExistence type="predicted"/>
<evidence type="ECO:0008006" key="3">
    <source>
        <dbReference type="Google" id="ProtNLM"/>
    </source>
</evidence>
<dbReference type="Proteomes" id="UP000182190">
    <property type="component" value="Unassembled WGS sequence"/>
</dbReference>
<name>A0A7Z9BR12_9CYAN</name>